<dbReference type="GO" id="GO:0016491">
    <property type="term" value="F:oxidoreductase activity"/>
    <property type="evidence" value="ECO:0007669"/>
    <property type="project" value="InterPro"/>
</dbReference>
<dbReference type="InterPro" id="IPR029039">
    <property type="entry name" value="Flavoprotein-like_sf"/>
</dbReference>
<name>A0A4R4YD05_9PSEU</name>
<dbReference type="AlphaFoldDB" id="A0A4R4YD05"/>
<dbReference type="RefSeq" id="WP_132490597.1">
    <property type="nucleotide sequence ID" value="NZ_SMKW01000046.1"/>
</dbReference>
<protein>
    <submittedName>
        <fullName evidence="2">NADPH-dependent oxidoreductase</fullName>
    </submittedName>
</protein>
<dbReference type="InterPro" id="IPR005025">
    <property type="entry name" value="FMN_Rdtase-like_dom"/>
</dbReference>
<evidence type="ECO:0000313" key="2">
    <source>
        <dbReference type="EMBL" id="TDD42578.1"/>
    </source>
</evidence>
<dbReference type="InterPro" id="IPR050712">
    <property type="entry name" value="NAD(P)H-dep_reductase"/>
</dbReference>
<evidence type="ECO:0000259" key="1">
    <source>
        <dbReference type="Pfam" id="PF03358"/>
    </source>
</evidence>
<gene>
    <name evidence="2" type="ORF">E1288_29205</name>
</gene>
<evidence type="ECO:0000313" key="3">
    <source>
        <dbReference type="Proteomes" id="UP000294947"/>
    </source>
</evidence>
<reference evidence="2 3" key="1">
    <citation type="submission" date="2019-03" db="EMBL/GenBank/DDBJ databases">
        <title>Draft genome sequences of novel Actinobacteria.</title>
        <authorList>
            <person name="Sahin N."/>
            <person name="Ay H."/>
            <person name="Saygin H."/>
        </authorList>
    </citation>
    <scope>NUCLEOTIDE SEQUENCE [LARGE SCALE GENOMIC DNA]</scope>
    <source>
        <strain evidence="2 3">7K502</strain>
    </source>
</reference>
<dbReference type="OrthoDB" id="9812295at2"/>
<dbReference type="GO" id="GO:0010181">
    <property type="term" value="F:FMN binding"/>
    <property type="evidence" value="ECO:0007669"/>
    <property type="project" value="TreeGrafter"/>
</dbReference>
<accession>A0A4R4YD05</accession>
<comment type="caution">
    <text evidence="2">The sequence shown here is derived from an EMBL/GenBank/DDBJ whole genome shotgun (WGS) entry which is preliminary data.</text>
</comment>
<dbReference type="EMBL" id="SMKW01000046">
    <property type="protein sequence ID" value="TDD42578.1"/>
    <property type="molecule type" value="Genomic_DNA"/>
</dbReference>
<dbReference type="PANTHER" id="PTHR30543">
    <property type="entry name" value="CHROMATE REDUCTASE"/>
    <property type="match status" value="1"/>
</dbReference>
<dbReference type="SUPFAM" id="SSF52218">
    <property type="entry name" value="Flavoproteins"/>
    <property type="match status" value="1"/>
</dbReference>
<organism evidence="2 3">
    <name type="scientific">Saccharopolyspora elongata</name>
    <dbReference type="NCBI Taxonomy" id="2530387"/>
    <lineage>
        <taxon>Bacteria</taxon>
        <taxon>Bacillati</taxon>
        <taxon>Actinomycetota</taxon>
        <taxon>Actinomycetes</taxon>
        <taxon>Pseudonocardiales</taxon>
        <taxon>Pseudonocardiaceae</taxon>
        <taxon>Saccharopolyspora</taxon>
    </lineage>
</organism>
<feature type="domain" description="NADPH-dependent FMN reductase-like" evidence="1">
    <location>
        <begin position="6"/>
        <end position="149"/>
    </location>
</feature>
<dbReference type="Gene3D" id="3.40.50.360">
    <property type="match status" value="1"/>
</dbReference>
<sequence length="193" mass="21305">MTGWLRIAMITGSTRAGRFGPLVADWFGGRIGRRRDLELDRIDLATAGLPDQLTEPGEEVPAPVRELGARLAAADAFVVVTPEYNQSFPAAVKNAIDWFDAEWAAKPVSIVAYCRDAEGGQAAAQLRQVFGELNAVPIRRTMTIRNAWQRFGADGSWPRRDPELEESVNAVLDQLTWWANALRVARTASPFVQ</sequence>
<keyword evidence="3" id="KW-1185">Reference proteome</keyword>
<dbReference type="PANTHER" id="PTHR30543:SF21">
    <property type="entry name" value="NAD(P)H-DEPENDENT FMN REDUCTASE LOT6"/>
    <property type="match status" value="1"/>
</dbReference>
<dbReference type="GO" id="GO:0005829">
    <property type="term" value="C:cytosol"/>
    <property type="evidence" value="ECO:0007669"/>
    <property type="project" value="TreeGrafter"/>
</dbReference>
<dbReference type="Proteomes" id="UP000294947">
    <property type="component" value="Unassembled WGS sequence"/>
</dbReference>
<dbReference type="Pfam" id="PF03358">
    <property type="entry name" value="FMN_red"/>
    <property type="match status" value="1"/>
</dbReference>
<proteinExistence type="predicted"/>